<organism evidence="1 2">
    <name type="scientific">Vicia faba</name>
    <name type="common">Broad bean</name>
    <name type="synonym">Faba vulgaris</name>
    <dbReference type="NCBI Taxonomy" id="3906"/>
    <lineage>
        <taxon>Eukaryota</taxon>
        <taxon>Viridiplantae</taxon>
        <taxon>Streptophyta</taxon>
        <taxon>Embryophyta</taxon>
        <taxon>Tracheophyta</taxon>
        <taxon>Spermatophyta</taxon>
        <taxon>Magnoliopsida</taxon>
        <taxon>eudicotyledons</taxon>
        <taxon>Gunneridae</taxon>
        <taxon>Pentapetalae</taxon>
        <taxon>rosids</taxon>
        <taxon>fabids</taxon>
        <taxon>Fabales</taxon>
        <taxon>Fabaceae</taxon>
        <taxon>Papilionoideae</taxon>
        <taxon>50 kb inversion clade</taxon>
        <taxon>NPAAA clade</taxon>
        <taxon>Hologalegina</taxon>
        <taxon>IRL clade</taxon>
        <taxon>Fabeae</taxon>
        <taxon>Vicia</taxon>
    </lineage>
</organism>
<evidence type="ECO:0000313" key="2">
    <source>
        <dbReference type="Proteomes" id="UP001157006"/>
    </source>
</evidence>
<name>A0AAV0ZHK7_VICFA</name>
<keyword evidence="2" id="KW-1185">Reference proteome</keyword>
<dbReference type="AlphaFoldDB" id="A0AAV0ZHK7"/>
<dbReference type="EMBL" id="OX451737">
    <property type="protein sequence ID" value="CAI8597008.1"/>
    <property type="molecule type" value="Genomic_DNA"/>
</dbReference>
<accession>A0AAV0ZHK7</accession>
<sequence length="107" mass="12795">MDLISCKFNDSKLEILFVNMDRDEDRKWWAVWNNRLPRCVVSTSSIPLVDAHQPHDYSVVLASEILSPFSIMESNSYRLHIWERTQCLQIQSMILYNYYMMQIIQFS</sequence>
<dbReference type="Proteomes" id="UP001157006">
    <property type="component" value="Chromosome 2"/>
</dbReference>
<reference evidence="1 2" key="1">
    <citation type="submission" date="2023-01" db="EMBL/GenBank/DDBJ databases">
        <authorList>
            <person name="Kreplak J."/>
        </authorList>
    </citation>
    <scope>NUCLEOTIDE SEQUENCE [LARGE SCALE GENOMIC DNA]</scope>
</reference>
<gene>
    <name evidence="1" type="ORF">VFH_II061640</name>
</gene>
<evidence type="ECO:0000313" key="1">
    <source>
        <dbReference type="EMBL" id="CAI8597008.1"/>
    </source>
</evidence>
<proteinExistence type="predicted"/>
<protein>
    <submittedName>
        <fullName evidence="1">Uncharacterized protein</fullName>
    </submittedName>
</protein>